<gene>
    <name evidence="2" type="ORF">CRH09_23680</name>
</gene>
<dbReference type="EMBL" id="CP023778">
    <property type="protein sequence ID" value="ATL68741.1"/>
    <property type="molecule type" value="Genomic_DNA"/>
</dbReference>
<feature type="transmembrane region" description="Helical" evidence="1">
    <location>
        <begin position="108"/>
        <end position="140"/>
    </location>
</feature>
<dbReference type="AlphaFoldDB" id="A0A291RMA0"/>
<keyword evidence="1" id="KW-0812">Transmembrane</keyword>
<evidence type="ECO:0000313" key="2">
    <source>
        <dbReference type="EMBL" id="ATL68741.1"/>
    </source>
</evidence>
<accession>A0A291RMA0</accession>
<feature type="transmembrane region" description="Helical" evidence="1">
    <location>
        <begin position="58"/>
        <end position="76"/>
    </location>
</feature>
<organism evidence="2 3">
    <name type="scientific">Nocardia terpenica</name>
    <dbReference type="NCBI Taxonomy" id="455432"/>
    <lineage>
        <taxon>Bacteria</taxon>
        <taxon>Bacillati</taxon>
        <taxon>Actinomycetota</taxon>
        <taxon>Actinomycetes</taxon>
        <taxon>Mycobacteriales</taxon>
        <taxon>Nocardiaceae</taxon>
        <taxon>Nocardia</taxon>
    </lineage>
</organism>
<dbReference type="KEGG" id="ntp:CRH09_23680"/>
<evidence type="ECO:0000256" key="1">
    <source>
        <dbReference type="SAM" id="Phobius"/>
    </source>
</evidence>
<protein>
    <submittedName>
        <fullName evidence="2">Uncharacterized protein</fullName>
    </submittedName>
</protein>
<evidence type="ECO:0000313" key="3">
    <source>
        <dbReference type="Proteomes" id="UP000221961"/>
    </source>
</evidence>
<sequence>MLVNDVPTPQDALEIAAAATEQARTAPAMPRWVPPVGGLLAGGAIVMIKLAPRSDDGVHPFFVVAALAAIAVLYGITTRLSRAWLDGGVVPRSAREEPVERWKQRAMYWLPLIFFCFLAPLVTGWLVVPAGLIGGGWIWFQLARRRTPWVN</sequence>
<keyword evidence="1" id="KW-1133">Transmembrane helix</keyword>
<proteinExistence type="predicted"/>
<name>A0A291RMA0_9NOCA</name>
<keyword evidence="1" id="KW-0472">Membrane</keyword>
<reference evidence="2 3" key="1">
    <citation type="submission" date="2017-10" db="EMBL/GenBank/DDBJ databases">
        <title>Comparative genomics between pathogenic Norcardia.</title>
        <authorList>
            <person name="Zeng L."/>
        </authorList>
    </citation>
    <scope>NUCLEOTIDE SEQUENCE [LARGE SCALE GENOMIC DNA]</scope>
    <source>
        <strain evidence="2 3">NC_YFY_NT001</strain>
    </source>
</reference>
<dbReference type="Proteomes" id="UP000221961">
    <property type="component" value="Chromosome"/>
</dbReference>